<keyword evidence="1" id="KW-0732">Signal</keyword>
<organism evidence="3 4">
    <name type="scientific">Myxococcus xanthus</name>
    <dbReference type="NCBI Taxonomy" id="34"/>
    <lineage>
        <taxon>Bacteria</taxon>
        <taxon>Pseudomonadati</taxon>
        <taxon>Myxococcota</taxon>
        <taxon>Myxococcia</taxon>
        <taxon>Myxococcales</taxon>
        <taxon>Cystobacterineae</taxon>
        <taxon>Myxococcaceae</taxon>
        <taxon>Myxococcus</taxon>
    </lineage>
</organism>
<sequence length="481" mass="51065">MTEVSHVTLRLRMLPPCLALYLLAACAPPVDETDTALTQQAFAGDEDDPDSHSQGTQLHATPVRTVMYDEALVQHDGALRVATLKLMRGEIVANMPLSVDGTTPSLMFCGGGAPANETRGCGFIVDGQGVCSPGKAVALMGGDSGSLRNRCTGAPVVRVCAGEAPCEHQGPGYLASANSNFSLNNCPAVTFTCPSSGVYTALAGPGTPNTTWVMQLTSRSSTYPTTRKVLRGEELIGARLRQPSTGPALVVEDVINGNALPNTEGSGMWEPSGHTFLYQVRYTTASVPLCPTGANWAVPVQGLFDLQGTRYESPRGFTLGCDAGVIAKCYRWGYQPWLDGATSGPITEAHWSCTRMARADYCGQGTSFTLDGTRIRPWDALTPAIISAPSPDSSSNDLTFEAGWNTAGPACLSHLRWKHLTAPCVPLNPPIYDANGNIVNDCRDPNTPYAPGKCAEICDDAEQAARYYGSRVFNHSAINTP</sequence>
<dbReference type="Pfam" id="PF20032">
    <property type="entry name" value="ADYC"/>
    <property type="match status" value="1"/>
</dbReference>
<name>A0A7Y4IPR9_MYXXA</name>
<evidence type="ECO:0000256" key="1">
    <source>
        <dbReference type="SAM" id="SignalP"/>
    </source>
</evidence>
<dbReference type="EMBL" id="JABFNT010000132">
    <property type="protein sequence ID" value="NOJ82525.1"/>
    <property type="molecule type" value="Genomic_DNA"/>
</dbReference>
<evidence type="ECO:0000313" key="4">
    <source>
        <dbReference type="Proteomes" id="UP000533080"/>
    </source>
</evidence>
<dbReference type="InterPro" id="IPR045426">
    <property type="entry name" value="ADYC"/>
</dbReference>
<dbReference type="Proteomes" id="UP000533080">
    <property type="component" value="Unassembled WGS sequence"/>
</dbReference>
<evidence type="ECO:0000259" key="2">
    <source>
        <dbReference type="Pfam" id="PF20032"/>
    </source>
</evidence>
<feature type="signal peptide" evidence="1">
    <location>
        <begin position="1"/>
        <end position="27"/>
    </location>
</feature>
<reference evidence="3 4" key="1">
    <citation type="submission" date="2020-05" db="EMBL/GenBank/DDBJ databases">
        <authorList>
            <person name="Whitworth D."/>
        </authorList>
    </citation>
    <scope>NUCLEOTIDE SEQUENCE [LARGE SCALE GENOMIC DNA]</scope>
    <source>
        <strain evidence="3 4">AM005</strain>
    </source>
</reference>
<proteinExistence type="predicted"/>
<protein>
    <recommendedName>
        <fullName evidence="2">ADYC domain-containing protein</fullName>
    </recommendedName>
</protein>
<feature type="domain" description="ADYC" evidence="2">
    <location>
        <begin position="233"/>
        <end position="417"/>
    </location>
</feature>
<comment type="caution">
    <text evidence="3">The sequence shown here is derived from an EMBL/GenBank/DDBJ whole genome shotgun (WGS) entry which is preliminary data.</text>
</comment>
<evidence type="ECO:0000313" key="3">
    <source>
        <dbReference type="EMBL" id="NOJ82525.1"/>
    </source>
</evidence>
<accession>A0A7Y4IPR9</accession>
<gene>
    <name evidence="3" type="ORF">HNV28_30095</name>
</gene>
<feature type="chain" id="PRO_5030597325" description="ADYC domain-containing protein" evidence="1">
    <location>
        <begin position="28"/>
        <end position="481"/>
    </location>
</feature>
<dbReference type="AlphaFoldDB" id="A0A7Y4IPR9"/>